<dbReference type="Proteomes" id="UP001195965">
    <property type="component" value="Chromosome"/>
</dbReference>
<name>A0ACD5HEA8_9PROT</name>
<protein>
    <submittedName>
        <fullName evidence="1">Disulfide bond formation protein B</fullName>
    </submittedName>
</protein>
<dbReference type="EMBL" id="CP127526">
    <property type="protein sequence ID" value="XRI73332.1"/>
    <property type="molecule type" value="Genomic_DNA"/>
</dbReference>
<reference evidence="1 2" key="1">
    <citation type="journal article" date="2021" name="ISME J.">
        <title>Genomic evolution of the class Acidithiobacillia: deep-branching Proteobacteria living in extreme acidic conditions.</title>
        <authorList>
            <person name="Moya-Beltran A."/>
            <person name="Beard S."/>
            <person name="Rojas-Villalobos C."/>
            <person name="Issotta F."/>
            <person name="Gallardo Y."/>
            <person name="Ulloa R."/>
            <person name="Giaveno A."/>
            <person name="Degli Esposti M."/>
            <person name="Johnson D.B."/>
            <person name="Quatrini R."/>
        </authorList>
    </citation>
    <scope>NUCLEOTIDE SEQUENCE [LARGE SCALE GENOMIC DNA]</scope>
    <source>
        <strain evidence="1 2">GG1-14</strain>
    </source>
</reference>
<organism evidence="1 2">
    <name type="scientific">Acidithiobacillus montserratensis</name>
    <dbReference type="NCBI Taxonomy" id="2729135"/>
    <lineage>
        <taxon>Bacteria</taxon>
        <taxon>Pseudomonadati</taxon>
        <taxon>Pseudomonadota</taxon>
        <taxon>Acidithiobacillia</taxon>
        <taxon>Acidithiobacillales</taxon>
        <taxon>Acidithiobacillaceae</taxon>
        <taxon>Acidithiobacillus</taxon>
    </lineage>
</organism>
<sequence>MTVTRRASWLAGLVICAGILAFALVLWLQFARAEQPCSLCVYQRLADLAVILIVAMGFFWQGGIRRGLWILAALYALAGAALAGWQWHLAQMAKARLDSCAAVQVFEGNPALGSWGKAFAATLSGHGSCALAGTRTLAGWPVTHWSILFFLGCAVILLIAQHLLGRARS</sequence>
<evidence type="ECO:0000313" key="2">
    <source>
        <dbReference type="Proteomes" id="UP001195965"/>
    </source>
</evidence>
<accession>A0ACD5HEA8</accession>
<proteinExistence type="predicted"/>
<evidence type="ECO:0000313" key="1">
    <source>
        <dbReference type="EMBL" id="XRI73332.1"/>
    </source>
</evidence>
<keyword evidence="2" id="KW-1185">Reference proteome</keyword>
<gene>
    <name evidence="1" type="ORF">HHS34_012955</name>
</gene>